<evidence type="ECO:0000313" key="1">
    <source>
        <dbReference type="EMBL" id="JAH17838.1"/>
    </source>
</evidence>
<name>A0A0E9QP42_ANGAN</name>
<sequence length="11" mass="1327">MLHTRGLEKKN</sequence>
<accession>A0A0E9QP42</accession>
<dbReference type="EMBL" id="GBXM01090739">
    <property type="protein sequence ID" value="JAH17838.1"/>
    <property type="molecule type" value="Transcribed_RNA"/>
</dbReference>
<reference evidence="1" key="1">
    <citation type="submission" date="2014-11" db="EMBL/GenBank/DDBJ databases">
        <authorList>
            <person name="Amaro Gonzalez C."/>
        </authorList>
    </citation>
    <scope>NUCLEOTIDE SEQUENCE</scope>
</reference>
<organism evidence="1">
    <name type="scientific">Anguilla anguilla</name>
    <name type="common">European freshwater eel</name>
    <name type="synonym">Muraena anguilla</name>
    <dbReference type="NCBI Taxonomy" id="7936"/>
    <lineage>
        <taxon>Eukaryota</taxon>
        <taxon>Metazoa</taxon>
        <taxon>Chordata</taxon>
        <taxon>Craniata</taxon>
        <taxon>Vertebrata</taxon>
        <taxon>Euteleostomi</taxon>
        <taxon>Actinopterygii</taxon>
        <taxon>Neopterygii</taxon>
        <taxon>Teleostei</taxon>
        <taxon>Anguilliformes</taxon>
        <taxon>Anguillidae</taxon>
        <taxon>Anguilla</taxon>
    </lineage>
</organism>
<reference evidence="1" key="2">
    <citation type="journal article" date="2015" name="Fish Shellfish Immunol.">
        <title>Early steps in the European eel (Anguilla anguilla)-Vibrio vulnificus interaction in the gills: Role of the RtxA13 toxin.</title>
        <authorList>
            <person name="Callol A."/>
            <person name="Pajuelo D."/>
            <person name="Ebbesson L."/>
            <person name="Teles M."/>
            <person name="MacKenzie S."/>
            <person name="Amaro C."/>
        </authorList>
    </citation>
    <scope>NUCLEOTIDE SEQUENCE</scope>
</reference>
<protein>
    <submittedName>
        <fullName evidence="1">Uncharacterized protein</fullName>
    </submittedName>
</protein>
<proteinExistence type="predicted"/>